<dbReference type="AlphaFoldDB" id="A0A517MWA0"/>
<accession>A0A517MWA0</accession>
<dbReference type="RefSeq" id="WP_145064028.1">
    <property type="nucleotide sequence ID" value="NZ_CP036263.1"/>
</dbReference>
<dbReference type="OrthoDB" id="1281073at2"/>
<dbReference type="KEGG" id="amob:HG15A2_23670"/>
<evidence type="ECO:0000256" key="1">
    <source>
        <dbReference type="SAM" id="SignalP"/>
    </source>
</evidence>
<dbReference type="Proteomes" id="UP000319852">
    <property type="component" value="Chromosome"/>
</dbReference>
<dbReference type="InterPro" id="IPR013320">
    <property type="entry name" value="ConA-like_dom_sf"/>
</dbReference>
<feature type="signal peptide" evidence="1">
    <location>
        <begin position="1"/>
        <end position="27"/>
    </location>
</feature>
<keyword evidence="3" id="KW-1185">Reference proteome</keyword>
<dbReference type="Pfam" id="PF13385">
    <property type="entry name" value="Laminin_G_3"/>
    <property type="match status" value="1"/>
</dbReference>
<keyword evidence="1" id="KW-0732">Signal</keyword>
<feature type="chain" id="PRO_5022128000" evidence="1">
    <location>
        <begin position="28"/>
        <end position="753"/>
    </location>
</feature>
<dbReference type="InterPro" id="IPR013424">
    <property type="entry name" value="Ice-binding_C"/>
</dbReference>
<dbReference type="Gene3D" id="2.60.120.200">
    <property type="match status" value="1"/>
</dbReference>
<sequence length="753" mass="82796" precursor="true">MYCKTAFNPLTLATLLLAVWAPRISNAETTGLYTFDTMARNWSIENGPERFFDDSGNDLHFDVTVNLGTVGLSSDVPSVAPQDSLSLDYNFQRGLETPSTDLFTIGTTGQLTVEFWYKPLLTDTLRFILSTTNGPDTWSISQATPLVGGKQGIDIFTKDSNGVVDRKKTENQFLDDANPEWSHMAFTFDNATGFMKMYRNGVLETSSINFGPYASTSHTLRLGAENPSDTFSGKFLMDDLRISDVALQPGTGSGVGELAWNASLSEGPVAQPRDPNFGKNWVRNNPFMISAWSKPADQQLYKDANFQTALSSEALPGIAGHFLGSFNELSDEVRTSVQWGINAGVTGWLLRDEVPQDKIAGVADAAEYVRLVDPDSLIYVSLAGINPTYVDDVITTIQPDAFMYGFYPWEGATNTTDKLRAHLDNMQTARQKSLEYDIPVFSFIQSFDDLNNPEQNPNDNNRLPSGSELRTELFTKLAAGFKGVSYYLFDLENQSPRFENALLDENGIPSELYPHAQQANAEVLALGESLRYLESTDWRNVWGGVTSFTPNTIPSWDLNAGQGQIDSISIDGPAADLKDAMVGYFEDDLGEEYFMLVNMWHGVGLDPDDLIADFTVEFDSSIDTIWRLNRLTGLVEEISLTSNAFTFSLPGGTGDLFKINNSNFAGLFLSGDFDLDGDVDGNDFLLWQSDPSIGNLSDWQSNYGTSSSTASLTSAATVVPEPTAGLLFMLGIMALSSVRNRTNLYGRQSNETT</sequence>
<organism evidence="2 3">
    <name type="scientific">Adhaeretor mobilis</name>
    <dbReference type="NCBI Taxonomy" id="1930276"/>
    <lineage>
        <taxon>Bacteria</taxon>
        <taxon>Pseudomonadati</taxon>
        <taxon>Planctomycetota</taxon>
        <taxon>Planctomycetia</taxon>
        <taxon>Pirellulales</taxon>
        <taxon>Lacipirellulaceae</taxon>
        <taxon>Adhaeretor</taxon>
    </lineage>
</organism>
<name>A0A517MWA0_9BACT</name>
<dbReference type="Gene3D" id="3.20.20.80">
    <property type="entry name" value="Glycosidases"/>
    <property type="match status" value="1"/>
</dbReference>
<proteinExistence type="predicted"/>
<dbReference type="NCBIfam" id="TIGR02595">
    <property type="entry name" value="PEP_CTERM"/>
    <property type="match status" value="1"/>
</dbReference>
<reference evidence="2 3" key="1">
    <citation type="submission" date="2019-02" db="EMBL/GenBank/DDBJ databases">
        <title>Deep-cultivation of Planctomycetes and their phenomic and genomic characterization uncovers novel biology.</title>
        <authorList>
            <person name="Wiegand S."/>
            <person name="Jogler M."/>
            <person name="Boedeker C."/>
            <person name="Pinto D."/>
            <person name="Vollmers J."/>
            <person name="Rivas-Marin E."/>
            <person name="Kohn T."/>
            <person name="Peeters S.H."/>
            <person name="Heuer A."/>
            <person name="Rast P."/>
            <person name="Oberbeckmann S."/>
            <person name="Bunk B."/>
            <person name="Jeske O."/>
            <person name="Meyerdierks A."/>
            <person name="Storesund J.E."/>
            <person name="Kallscheuer N."/>
            <person name="Luecker S."/>
            <person name="Lage O.M."/>
            <person name="Pohl T."/>
            <person name="Merkel B.J."/>
            <person name="Hornburger P."/>
            <person name="Mueller R.-W."/>
            <person name="Bruemmer F."/>
            <person name="Labrenz M."/>
            <person name="Spormann A.M."/>
            <person name="Op den Camp H."/>
            <person name="Overmann J."/>
            <person name="Amann R."/>
            <person name="Jetten M.S.M."/>
            <person name="Mascher T."/>
            <person name="Medema M.H."/>
            <person name="Devos D.P."/>
            <person name="Kaster A.-K."/>
            <person name="Ovreas L."/>
            <person name="Rohde M."/>
            <person name="Galperin M.Y."/>
            <person name="Jogler C."/>
        </authorList>
    </citation>
    <scope>NUCLEOTIDE SEQUENCE [LARGE SCALE GENOMIC DNA]</scope>
    <source>
        <strain evidence="2 3">HG15A2</strain>
    </source>
</reference>
<dbReference type="EMBL" id="CP036263">
    <property type="protein sequence ID" value="QDS99077.1"/>
    <property type="molecule type" value="Genomic_DNA"/>
</dbReference>
<dbReference type="SUPFAM" id="SSF49899">
    <property type="entry name" value="Concanavalin A-like lectins/glucanases"/>
    <property type="match status" value="1"/>
</dbReference>
<gene>
    <name evidence="2" type="ORF">HG15A2_23670</name>
</gene>
<evidence type="ECO:0000313" key="2">
    <source>
        <dbReference type="EMBL" id="QDS99077.1"/>
    </source>
</evidence>
<protein>
    <submittedName>
        <fullName evidence="2">Uncharacterized protein</fullName>
    </submittedName>
</protein>
<evidence type="ECO:0000313" key="3">
    <source>
        <dbReference type="Proteomes" id="UP000319852"/>
    </source>
</evidence>